<keyword evidence="3" id="KW-0472">Membrane</keyword>
<protein>
    <submittedName>
        <fullName evidence="5">DUF4352 domain-containing protein</fullName>
    </submittedName>
</protein>
<evidence type="ECO:0000313" key="6">
    <source>
        <dbReference type="Proteomes" id="UP001595807"/>
    </source>
</evidence>
<evidence type="ECO:0000259" key="4">
    <source>
        <dbReference type="Pfam" id="PF11611"/>
    </source>
</evidence>
<evidence type="ECO:0000256" key="2">
    <source>
        <dbReference type="SAM" id="MobiDB-lite"/>
    </source>
</evidence>
<feature type="region of interest" description="Disordered" evidence="2">
    <location>
        <begin position="42"/>
        <end position="80"/>
    </location>
</feature>
<dbReference type="Pfam" id="PF11611">
    <property type="entry name" value="DUF4352"/>
    <property type="match status" value="1"/>
</dbReference>
<feature type="compositionally biased region" description="Low complexity" evidence="2">
    <location>
        <begin position="50"/>
        <end position="73"/>
    </location>
</feature>
<feature type="domain" description="DUF4352" evidence="4">
    <location>
        <begin position="85"/>
        <end position="209"/>
    </location>
</feature>
<dbReference type="Proteomes" id="UP001595807">
    <property type="component" value="Unassembled WGS sequence"/>
</dbReference>
<accession>A0ABV8CTC1</accession>
<dbReference type="EMBL" id="JBHRZV010000006">
    <property type="protein sequence ID" value="MFC3927342.1"/>
    <property type="molecule type" value="Genomic_DNA"/>
</dbReference>
<gene>
    <name evidence="5" type="ORF">ACFORF_01665</name>
</gene>
<evidence type="ECO:0000313" key="5">
    <source>
        <dbReference type="EMBL" id="MFC3927342.1"/>
    </source>
</evidence>
<dbReference type="RefSeq" id="WP_380424775.1">
    <property type="nucleotide sequence ID" value="NZ_JBHRZV010000006.1"/>
</dbReference>
<dbReference type="InterPro" id="IPR029051">
    <property type="entry name" value="DUF4352"/>
</dbReference>
<evidence type="ECO:0000256" key="1">
    <source>
        <dbReference type="ARBA" id="ARBA00022729"/>
    </source>
</evidence>
<keyword evidence="6" id="KW-1185">Reference proteome</keyword>
<evidence type="ECO:0000256" key="3">
    <source>
        <dbReference type="SAM" id="Phobius"/>
    </source>
</evidence>
<keyword evidence="3" id="KW-0812">Transmembrane</keyword>
<keyword evidence="3" id="KW-1133">Transmembrane helix</keyword>
<keyword evidence="1" id="KW-0732">Signal</keyword>
<proteinExistence type="predicted"/>
<feature type="transmembrane region" description="Helical" evidence="3">
    <location>
        <begin position="23"/>
        <end position="40"/>
    </location>
</feature>
<sequence length="216" mass="23269">MAKKIKDEQGNVYVQKKPFYKRWWFILLIVVIAFGVIGGNKGSDKQISKTTEQTTVSQEVQTNQEDSSTSESEATAKNESKDTVYAVGQTFTVGDMTYLVNSVSQSTNVGGEYGKNASGIYEIVNVTVTNNGKKATTVDSDYFTLLNGEVEYSSDSAAGIYANDDANFFLTEINPGSSITGNVVFDVASEVASTPGLQLQVQTGFWGTQTGLVALN</sequence>
<dbReference type="Gene3D" id="2.60.40.1240">
    <property type="match status" value="1"/>
</dbReference>
<comment type="caution">
    <text evidence="5">The sequence shown here is derived from an EMBL/GenBank/DDBJ whole genome shotgun (WGS) entry which is preliminary data.</text>
</comment>
<name>A0ABV8CTC1_9STRE</name>
<organism evidence="5 6">
    <name type="scientific">Streptococcus caprae</name>
    <dbReference type="NCBI Taxonomy" id="1640501"/>
    <lineage>
        <taxon>Bacteria</taxon>
        <taxon>Bacillati</taxon>
        <taxon>Bacillota</taxon>
        <taxon>Bacilli</taxon>
        <taxon>Lactobacillales</taxon>
        <taxon>Streptococcaceae</taxon>
        <taxon>Streptococcus</taxon>
    </lineage>
</organism>
<dbReference type="InterPro" id="IPR029050">
    <property type="entry name" value="Immunoprotect_excell_Ig-like"/>
</dbReference>
<reference evidence="6" key="1">
    <citation type="journal article" date="2019" name="Int. J. Syst. Evol. Microbiol.">
        <title>The Global Catalogue of Microorganisms (GCM) 10K type strain sequencing project: providing services to taxonomists for standard genome sequencing and annotation.</title>
        <authorList>
            <consortium name="The Broad Institute Genomics Platform"/>
            <consortium name="The Broad Institute Genome Sequencing Center for Infectious Disease"/>
            <person name="Wu L."/>
            <person name="Ma J."/>
        </authorList>
    </citation>
    <scope>NUCLEOTIDE SEQUENCE [LARGE SCALE GENOMIC DNA]</scope>
    <source>
        <strain evidence="6">CCUG 67170</strain>
    </source>
</reference>